<name>A0A314V3I7_PRUYE</name>
<evidence type="ECO:0000313" key="1">
    <source>
        <dbReference type="EMBL" id="PQM42089.1"/>
    </source>
</evidence>
<dbReference type="AlphaFoldDB" id="A0A314V3I7"/>
<proteinExistence type="predicted"/>
<comment type="caution">
    <text evidence="1">The sequence shown here is derived from an EMBL/GenBank/DDBJ whole genome shotgun (WGS) entry which is preliminary data.</text>
</comment>
<accession>A0A314V3I7</accession>
<organism evidence="1 2">
    <name type="scientific">Prunus yedoensis var. nudiflora</name>
    <dbReference type="NCBI Taxonomy" id="2094558"/>
    <lineage>
        <taxon>Eukaryota</taxon>
        <taxon>Viridiplantae</taxon>
        <taxon>Streptophyta</taxon>
        <taxon>Embryophyta</taxon>
        <taxon>Tracheophyta</taxon>
        <taxon>Spermatophyta</taxon>
        <taxon>Magnoliopsida</taxon>
        <taxon>eudicotyledons</taxon>
        <taxon>Gunneridae</taxon>
        <taxon>Pentapetalae</taxon>
        <taxon>rosids</taxon>
        <taxon>fabids</taxon>
        <taxon>Rosales</taxon>
        <taxon>Rosaceae</taxon>
        <taxon>Amygdaloideae</taxon>
        <taxon>Amygdaleae</taxon>
        <taxon>Prunus</taxon>
    </lineage>
</organism>
<evidence type="ECO:0000313" key="2">
    <source>
        <dbReference type="Proteomes" id="UP000250321"/>
    </source>
</evidence>
<dbReference type="Proteomes" id="UP000250321">
    <property type="component" value="Unassembled WGS sequence"/>
</dbReference>
<keyword evidence="2" id="KW-1185">Reference proteome</keyword>
<dbReference type="EMBL" id="PJQY01002866">
    <property type="protein sequence ID" value="PQM42089.1"/>
    <property type="molecule type" value="Genomic_DNA"/>
</dbReference>
<gene>
    <name evidence="1" type="ORF">Pyn_04386</name>
</gene>
<protein>
    <submittedName>
        <fullName evidence="1">Uncharacterized protein</fullName>
    </submittedName>
</protein>
<sequence length="99" mass="11432">MDQGGVVFQFVLHIIYFQQDHRSRPRLPRRLEVAAVVEGTLDNRGHIPMTHRSPPDLHCRLTVDMLTNLQFLQIGGFVVCTKHNSKEESGRKQDVDLRQ</sequence>
<reference evidence="1 2" key="1">
    <citation type="submission" date="2018-02" db="EMBL/GenBank/DDBJ databases">
        <title>Draft genome of wild Prunus yedoensis var. nudiflora.</title>
        <authorList>
            <person name="Baek S."/>
            <person name="Kim J.-H."/>
            <person name="Choi K."/>
            <person name="Kim G.-B."/>
            <person name="Cho A."/>
            <person name="Jang H."/>
            <person name="Shin C.-H."/>
            <person name="Yu H.-J."/>
            <person name="Mun J.-H."/>
        </authorList>
    </citation>
    <scope>NUCLEOTIDE SEQUENCE [LARGE SCALE GENOMIC DNA]</scope>
    <source>
        <strain evidence="2">cv. Jeju island</strain>
        <tissue evidence="1">Leaf</tissue>
    </source>
</reference>